<evidence type="ECO:0000256" key="5">
    <source>
        <dbReference type="ARBA" id="ARBA00023004"/>
    </source>
</evidence>
<organism evidence="8 9">
    <name type="scientific">Microbacterium helvum</name>
    <dbReference type="NCBI Taxonomy" id="2773713"/>
    <lineage>
        <taxon>Bacteria</taxon>
        <taxon>Bacillati</taxon>
        <taxon>Actinomycetota</taxon>
        <taxon>Actinomycetes</taxon>
        <taxon>Micrococcales</taxon>
        <taxon>Microbacteriaceae</taxon>
        <taxon>Microbacterium</taxon>
    </lineage>
</organism>
<dbReference type="InterPro" id="IPR034457">
    <property type="entry name" value="Organic_radical-activating"/>
</dbReference>
<evidence type="ECO:0000256" key="6">
    <source>
        <dbReference type="ARBA" id="ARBA00023014"/>
    </source>
</evidence>
<dbReference type="SUPFAM" id="SSF102114">
    <property type="entry name" value="Radical SAM enzymes"/>
    <property type="match status" value="1"/>
</dbReference>
<evidence type="ECO:0000256" key="7">
    <source>
        <dbReference type="SAM" id="MobiDB-lite"/>
    </source>
</evidence>
<feature type="region of interest" description="Disordered" evidence="7">
    <location>
        <begin position="1"/>
        <end position="21"/>
    </location>
</feature>
<keyword evidence="9" id="KW-1185">Reference proteome</keyword>
<sequence length="259" mass="27074">MAQSPGRGGADSLLGTVAPPPRAATDVRWSRFLPATEAEGPGVRAAVWLQGCAVHCPECFNPQLWAPRGGIVTSVEELAPAWVEQALAAGADGVTLLGGEPFEQARGAASIAEAFREAGLGVMTFSGHPYELLRTWADGGRDDIAALLAATDLLCDGPYLRDLPDTARPWVGSRNQGIRALSERYAAEVRQIAASGGADRVEVRIARDGTVAVNGWATDAALAALLDDLGVRADSPAQIAAADRLAAADRERTRAEATR</sequence>
<evidence type="ECO:0000313" key="9">
    <source>
        <dbReference type="Proteomes" id="UP000598426"/>
    </source>
</evidence>
<dbReference type="SFLD" id="SFLDG01063">
    <property type="entry name" value="activating_enzymes__group_1"/>
    <property type="match status" value="1"/>
</dbReference>
<dbReference type="InterPro" id="IPR012837">
    <property type="entry name" value="NrdG"/>
</dbReference>
<comment type="caution">
    <text evidence="8">The sequence shown here is derived from an EMBL/GenBank/DDBJ whole genome shotgun (WGS) entry which is preliminary data.</text>
</comment>
<dbReference type="Pfam" id="PF13353">
    <property type="entry name" value="Fer4_12"/>
    <property type="match status" value="1"/>
</dbReference>
<dbReference type="InterPro" id="IPR013785">
    <property type="entry name" value="Aldolase_TIM"/>
</dbReference>
<keyword evidence="6" id="KW-0411">Iron-sulfur</keyword>
<evidence type="ECO:0000313" key="8">
    <source>
        <dbReference type="EMBL" id="MBD3941175.1"/>
    </source>
</evidence>
<keyword evidence="3" id="KW-0949">S-adenosyl-L-methionine</keyword>
<gene>
    <name evidence="8" type="ORF">IF188_05615</name>
</gene>
<dbReference type="PANTHER" id="PTHR30352:SF2">
    <property type="entry name" value="ANAEROBIC RIBONUCLEOSIDE-TRIPHOSPHATE REDUCTASE-ACTIVATING PROTEIN"/>
    <property type="match status" value="1"/>
</dbReference>
<dbReference type="Proteomes" id="UP000598426">
    <property type="component" value="Unassembled WGS sequence"/>
</dbReference>
<dbReference type="SFLD" id="SFLDF00299">
    <property type="entry name" value="anaerobic_ribonucleoside-triph"/>
    <property type="match status" value="1"/>
</dbReference>
<evidence type="ECO:0000256" key="3">
    <source>
        <dbReference type="ARBA" id="ARBA00022691"/>
    </source>
</evidence>
<keyword evidence="2" id="KW-0004">4Fe-4S</keyword>
<keyword evidence="4" id="KW-0479">Metal-binding</keyword>
<evidence type="ECO:0000256" key="4">
    <source>
        <dbReference type="ARBA" id="ARBA00022723"/>
    </source>
</evidence>
<dbReference type="SFLD" id="SFLDG01066">
    <property type="entry name" value="organic_radical-activating_enz"/>
    <property type="match status" value="1"/>
</dbReference>
<dbReference type="SFLD" id="SFLDS00029">
    <property type="entry name" value="Radical_SAM"/>
    <property type="match status" value="1"/>
</dbReference>
<accession>A0ABR8NKH6</accession>
<evidence type="ECO:0000256" key="1">
    <source>
        <dbReference type="ARBA" id="ARBA00001966"/>
    </source>
</evidence>
<dbReference type="InterPro" id="IPR007197">
    <property type="entry name" value="rSAM"/>
</dbReference>
<protein>
    <submittedName>
        <fullName evidence="8">Radical SAM protein</fullName>
    </submittedName>
</protein>
<proteinExistence type="predicted"/>
<name>A0ABR8NKH6_9MICO</name>
<dbReference type="Gene3D" id="3.20.20.70">
    <property type="entry name" value="Aldolase class I"/>
    <property type="match status" value="1"/>
</dbReference>
<evidence type="ECO:0000256" key="2">
    <source>
        <dbReference type="ARBA" id="ARBA00022485"/>
    </source>
</evidence>
<dbReference type="EMBL" id="JACXZS010000003">
    <property type="protein sequence ID" value="MBD3941175.1"/>
    <property type="molecule type" value="Genomic_DNA"/>
</dbReference>
<comment type="cofactor">
    <cofactor evidence="1">
        <name>[4Fe-4S] cluster</name>
        <dbReference type="ChEBI" id="CHEBI:49883"/>
    </cofactor>
</comment>
<dbReference type="InterPro" id="IPR058240">
    <property type="entry name" value="rSAM_sf"/>
</dbReference>
<dbReference type="PANTHER" id="PTHR30352">
    <property type="entry name" value="PYRUVATE FORMATE-LYASE-ACTIVATING ENZYME"/>
    <property type="match status" value="1"/>
</dbReference>
<keyword evidence="5" id="KW-0408">Iron</keyword>
<reference evidence="8 9" key="1">
    <citation type="submission" date="2020-09" db="EMBL/GenBank/DDBJ databases">
        <title>Isolation and identification of active actinomycetes.</title>
        <authorList>
            <person name="Li X."/>
        </authorList>
    </citation>
    <scope>NUCLEOTIDE SEQUENCE [LARGE SCALE GENOMIC DNA]</scope>
    <source>
        <strain evidence="8 9">NEAU-LLC</strain>
    </source>
</reference>